<gene>
    <name evidence="3" type="ORF">LBRM2904_18.0600</name>
</gene>
<keyword evidence="1" id="KW-0175">Coiled coil</keyword>
<feature type="coiled-coil region" evidence="1">
    <location>
        <begin position="635"/>
        <end position="669"/>
    </location>
</feature>
<feature type="region of interest" description="Disordered" evidence="2">
    <location>
        <begin position="335"/>
        <end position="365"/>
    </location>
</feature>
<evidence type="ECO:0000313" key="3">
    <source>
        <dbReference type="EMBL" id="SYZ64689.1"/>
    </source>
</evidence>
<feature type="region of interest" description="Disordered" evidence="2">
    <location>
        <begin position="200"/>
        <end position="289"/>
    </location>
</feature>
<proteinExistence type="predicted"/>
<accession>A0A3P3Z379</accession>
<feature type="compositionally biased region" description="Low complexity" evidence="2">
    <location>
        <begin position="350"/>
        <end position="365"/>
    </location>
</feature>
<sequence length="687" mass="74913">MEAGETFRLSSSSCVEEPWLSSLQQRCVTAPTTSRPSALTVLATATSASATTARSHSPAVWVFKEDHDDDTQGSCMDESHENIGMQSGCLGNDPNHSQQAVLQRRWSLGNGNSYDMGTVQSPSSRVLSNRLRLFSPTAVGAESGKNSASACQYRGPLAIAVQPDEASDTWSQTSLVNSCKEGSGAPMGSSSLVIKAKAVPTPLPSSRLHSNDYRRDATHARPTPTNSRHNKEETVAPASYSETRGAERSPQSRTASPRSSVSSLLPSASSSPAVPGPPSPPPPPPLRSIKVIPTAEVRHTSSPRGSTDYLDEAFWAGLGPLMVVHLDALPDLAGAQPNPSREVVSREEATSAADATLSSSLPSRSHSMHLDPYWTALVAQQELNTHEREVAALHARLENADQQVRIMGQQVMAAAEARAAELVEGYKADERKRRAQFQATLDALREENRELTAKLEAAARAPAMGILRATTSPQWASSGDAAVEARERVAGATSDLLVASATAVSPAEVTRQLQSIEAYWRDRLRTAERHWEDEMSRQTRQRREALDQVEELVRTVEQLQEEVRYTRRQAACLREENTRLCCAAKAVSADGVSALVLPVPPVTTPSPEEVLRLRQALKEHQHKEAALLVQVESYSEEATRVRLRYEAALERAEQELAAERRRSTEMVKLYGSQLESLHHQLRHRAVT</sequence>
<feature type="compositionally biased region" description="Pro residues" evidence="2">
    <location>
        <begin position="274"/>
        <end position="286"/>
    </location>
</feature>
<reference evidence="3 4" key="1">
    <citation type="submission" date="2018-09" db="EMBL/GenBank/DDBJ databases">
        <authorList>
            <person name="Peiro R."/>
            <person name="Begona"/>
            <person name="Cbmso G."/>
            <person name="Lopez M."/>
            <person name="Gonzalez S."/>
        </authorList>
    </citation>
    <scope>NUCLEOTIDE SEQUENCE [LARGE SCALE GENOMIC DNA]</scope>
</reference>
<feature type="coiled-coil region" evidence="1">
    <location>
        <begin position="535"/>
        <end position="576"/>
    </location>
</feature>
<feature type="compositionally biased region" description="Basic and acidic residues" evidence="2">
    <location>
        <begin position="209"/>
        <end position="219"/>
    </location>
</feature>
<feature type="compositionally biased region" description="Low complexity" evidence="2">
    <location>
        <begin position="252"/>
        <end position="273"/>
    </location>
</feature>
<organism evidence="3 4">
    <name type="scientific">Leishmania braziliensis MHOM/BR/75/M2904</name>
    <dbReference type="NCBI Taxonomy" id="420245"/>
    <lineage>
        <taxon>Eukaryota</taxon>
        <taxon>Discoba</taxon>
        <taxon>Euglenozoa</taxon>
        <taxon>Kinetoplastea</taxon>
        <taxon>Metakinetoplastina</taxon>
        <taxon>Trypanosomatida</taxon>
        <taxon>Trypanosomatidae</taxon>
        <taxon>Leishmaniinae</taxon>
        <taxon>Leishmania</taxon>
        <taxon>Leishmania braziliensis species complex</taxon>
    </lineage>
</organism>
<feature type="coiled-coil region" evidence="1">
    <location>
        <begin position="427"/>
        <end position="461"/>
    </location>
</feature>
<evidence type="ECO:0000313" key="4">
    <source>
        <dbReference type="Proteomes" id="UP000319462"/>
    </source>
</evidence>
<dbReference type="EMBL" id="LS997617">
    <property type="protein sequence ID" value="SYZ64689.1"/>
    <property type="molecule type" value="Genomic_DNA"/>
</dbReference>
<evidence type="ECO:0000256" key="2">
    <source>
        <dbReference type="SAM" id="MobiDB-lite"/>
    </source>
</evidence>
<dbReference type="Proteomes" id="UP000319462">
    <property type="component" value="Chromosome 18"/>
</dbReference>
<protein>
    <submittedName>
        <fullName evidence="3">Hypothetical_protein</fullName>
    </submittedName>
</protein>
<evidence type="ECO:0000256" key="1">
    <source>
        <dbReference type="SAM" id="Coils"/>
    </source>
</evidence>
<name>A0A3P3Z379_LEIBR</name>
<dbReference type="AlphaFoldDB" id="A0A3P3Z379"/>
<feature type="coiled-coil region" evidence="1">
    <location>
        <begin position="376"/>
        <end position="403"/>
    </location>
</feature>